<dbReference type="GO" id="GO:0046872">
    <property type="term" value="F:metal ion binding"/>
    <property type="evidence" value="ECO:0007669"/>
    <property type="project" value="UniProtKB-KW"/>
</dbReference>
<dbReference type="SMART" id="SM01260">
    <property type="entry name" value="LANC_like"/>
    <property type="match status" value="1"/>
</dbReference>
<evidence type="ECO:0000313" key="4">
    <source>
        <dbReference type="Proteomes" id="UP000054350"/>
    </source>
</evidence>
<organism evidence="3 4">
    <name type="scientific">Allomyces macrogynus (strain ATCC 38327)</name>
    <name type="common">Allomyces javanicus var. macrogynus</name>
    <dbReference type="NCBI Taxonomy" id="578462"/>
    <lineage>
        <taxon>Eukaryota</taxon>
        <taxon>Fungi</taxon>
        <taxon>Fungi incertae sedis</taxon>
        <taxon>Blastocladiomycota</taxon>
        <taxon>Blastocladiomycetes</taxon>
        <taxon>Blastocladiales</taxon>
        <taxon>Blastocladiaceae</taxon>
        <taxon>Allomyces</taxon>
    </lineage>
</organism>
<accession>A0A0L0SKJ2</accession>
<protein>
    <recommendedName>
        <fullName evidence="5">Lanthionine synthetase C family protein</fullName>
    </recommendedName>
</protein>
<dbReference type="OrthoDB" id="10257263at2759"/>
<dbReference type="InterPro" id="IPR012341">
    <property type="entry name" value="6hp_glycosidase-like_sf"/>
</dbReference>
<dbReference type="GO" id="GO:0005975">
    <property type="term" value="P:carbohydrate metabolic process"/>
    <property type="evidence" value="ECO:0007669"/>
    <property type="project" value="InterPro"/>
</dbReference>
<keyword evidence="1" id="KW-0479">Metal-binding</keyword>
<evidence type="ECO:0000256" key="2">
    <source>
        <dbReference type="SAM" id="MobiDB-lite"/>
    </source>
</evidence>
<dbReference type="GO" id="GO:0005886">
    <property type="term" value="C:plasma membrane"/>
    <property type="evidence" value="ECO:0007669"/>
    <property type="project" value="TreeGrafter"/>
</dbReference>
<dbReference type="Proteomes" id="UP000054350">
    <property type="component" value="Unassembled WGS sequence"/>
</dbReference>
<dbReference type="Pfam" id="PF05147">
    <property type="entry name" value="LANC_like"/>
    <property type="match status" value="1"/>
</dbReference>
<proteinExistence type="predicted"/>
<sequence length="575" mass="61743">MLAGDHHRDPTTDAPRGAASEQVTGKIAVTTKPAEADPAATQAYEHHHGLWGSHYDPKPRPDKAHLAKLAWEYARDVGAATDEQLVPAPELRLRYRANPFAVYEHGPAATRALSLSQILTARDPERDASLLPALVSRVVDGTLRHASDDASVYTGTAGAAWLLFKIHNADPGSATHHHSSSALSGVGFLCTPVGALAVAAAVSHHYRSGVEFCRRSPAAHSGSGAPDAAVADTLAQLNAYIRRHAFSPACPSELLYGRAGLVAALQFVARHVPETRDATHAYGDALPIAELQPNLVEAILEDGRRGAATLANTYPDAPRLTLAWAWHDKWYLGAAHGAAGILTVLLALPDELITPYLDEIKQAVNDLTHLNGYPTTFDKLCTSYTQATDPAHAMVQWCHGAVGFGLLFVRAFAKFGDLEYLARATACGELAWEQGIVDKHVGLCHGVAGNAYLFLALWRATRLRPWYQRTLAFALTAAHWQGGRCDHPASVWEGWGGLASLLADLLVTPEPVLEHNPEHEQQSVDLRDTSAPPRSLSLETEAGDLISRTALARAPRAVEAVTAAVFHGFPCVDDC</sequence>
<dbReference type="CDD" id="cd04794">
    <property type="entry name" value="euk_LANCL"/>
    <property type="match status" value="1"/>
</dbReference>
<feature type="compositionally biased region" description="Basic and acidic residues" evidence="2">
    <location>
        <begin position="1"/>
        <end position="11"/>
    </location>
</feature>
<evidence type="ECO:0000256" key="1">
    <source>
        <dbReference type="PIRSR" id="PIRSR607822-1"/>
    </source>
</evidence>
<dbReference type="EMBL" id="GG745341">
    <property type="protein sequence ID" value="KNE63017.1"/>
    <property type="molecule type" value="Genomic_DNA"/>
</dbReference>
<reference evidence="4" key="2">
    <citation type="submission" date="2009-11" db="EMBL/GenBank/DDBJ databases">
        <title>The Genome Sequence of Allomyces macrogynus strain ATCC 38327.</title>
        <authorList>
            <consortium name="The Broad Institute Genome Sequencing Platform"/>
            <person name="Russ C."/>
            <person name="Cuomo C."/>
            <person name="Shea T."/>
            <person name="Young S.K."/>
            <person name="Zeng Q."/>
            <person name="Koehrsen M."/>
            <person name="Haas B."/>
            <person name="Borodovsky M."/>
            <person name="Guigo R."/>
            <person name="Alvarado L."/>
            <person name="Berlin A."/>
            <person name="Borenstein D."/>
            <person name="Chen Z."/>
            <person name="Engels R."/>
            <person name="Freedman E."/>
            <person name="Gellesch M."/>
            <person name="Goldberg J."/>
            <person name="Griggs A."/>
            <person name="Gujja S."/>
            <person name="Heiman D."/>
            <person name="Hepburn T."/>
            <person name="Howarth C."/>
            <person name="Jen D."/>
            <person name="Larson L."/>
            <person name="Lewis B."/>
            <person name="Mehta T."/>
            <person name="Park D."/>
            <person name="Pearson M."/>
            <person name="Roberts A."/>
            <person name="Saif S."/>
            <person name="Shenoy N."/>
            <person name="Sisk P."/>
            <person name="Stolte C."/>
            <person name="Sykes S."/>
            <person name="Walk T."/>
            <person name="White J."/>
            <person name="Yandava C."/>
            <person name="Burger G."/>
            <person name="Gray M.W."/>
            <person name="Holland P.W.H."/>
            <person name="King N."/>
            <person name="Lang F.B.F."/>
            <person name="Roger A.J."/>
            <person name="Ruiz-Trillo I."/>
            <person name="Lander E."/>
            <person name="Nusbaum C."/>
        </authorList>
    </citation>
    <scope>NUCLEOTIDE SEQUENCE [LARGE SCALE GENOMIC DNA]</scope>
    <source>
        <strain evidence="4">ATCC 38327</strain>
    </source>
</reference>
<reference evidence="3 4" key="1">
    <citation type="submission" date="2009-11" db="EMBL/GenBank/DDBJ databases">
        <title>Annotation of Allomyces macrogynus ATCC 38327.</title>
        <authorList>
            <consortium name="The Broad Institute Genome Sequencing Platform"/>
            <person name="Russ C."/>
            <person name="Cuomo C."/>
            <person name="Burger G."/>
            <person name="Gray M.W."/>
            <person name="Holland P.W.H."/>
            <person name="King N."/>
            <person name="Lang F.B.F."/>
            <person name="Roger A.J."/>
            <person name="Ruiz-Trillo I."/>
            <person name="Young S.K."/>
            <person name="Zeng Q."/>
            <person name="Gargeya S."/>
            <person name="Fitzgerald M."/>
            <person name="Haas B."/>
            <person name="Abouelleil A."/>
            <person name="Alvarado L."/>
            <person name="Arachchi H.M."/>
            <person name="Berlin A."/>
            <person name="Chapman S.B."/>
            <person name="Gearin G."/>
            <person name="Goldberg J."/>
            <person name="Griggs A."/>
            <person name="Gujja S."/>
            <person name="Hansen M."/>
            <person name="Heiman D."/>
            <person name="Howarth C."/>
            <person name="Larimer J."/>
            <person name="Lui A."/>
            <person name="MacDonald P.J.P."/>
            <person name="McCowen C."/>
            <person name="Montmayeur A."/>
            <person name="Murphy C."/>
            <person name="Neiman D."/>
            <person name="Pearson M."/>
            <person name="Priest M."/>
            <person name="Roberts A."/>
            <person name="Saif S."/>
            <person name="Shea T."/>
            <person name="Sisk P."/>
            <person name="Stolte C."/>
            <person name="Sykes S."/>
            <person name="Wortman J."/>
            <person name="Nusbaum C."/>
            <person name="Birren B."/>
        </authorList>
    </citation>
    <scope>NUCLEOTIDE SEQUENCE [LARGE SCALE GENOMIC DNA]</scope>
    <source>
        <strain evidence="3 4">ATCC 38327</strain>
    </source>
</reference>
<feature type="binding site" evidence="1">
    <location>
        <position position="445"/>
    </location>
    <ligand>
        <name>Zn(2+)</name>
        <dbReference type="ChEBI" id="CHEBI:29105"/>
    </ligand>
</feature>
<dbReference type="Gene3D" id="1.50.10.10">
    <property type="match status" value="1"/>
</dbReference>
<keyword evidence="1" id="KW-0862">Zinc</keyword>
<dbReference type="InterPro" id="IPR007822">
    <property type="entry name" value="LANC-like"/>
</dbReference>
<dbReference type="OMA" id="GTSAIMH"/>
<evidence type="ECO:0008006" key="5">
    <source>
        <dbReference type="Google" id="ProtNLM"/>
    </source>
</evidence>
<dbReference type="GO" id="GO:0031179">
    <property type="term" value="P:peptide modification"/>
    <property type="evidence" value="ECO:0007669"/>
    <property type="project" value="InterPro"/>
</dbReference>
<dbReference type="AlphaFoldDB" id="A0A0L0SKJ2"/>
<keyword evidence="4" id="KW-1185">Reference proteome</keyword>
<name>A0A0L0SKJ2_ALLM3</name>
<dbReference type="VEuPathDB" id="FungiDB:AMAG_08184"/>
<feature type="binding site" evidence="1">
    <location>
        <position position="444"/>
    </location>
    <ligand>
        <name>Zn(2+)</name>
        <dbReference type="ChEBI" id="CHEBI:29105"/>
    </ligand>
</feature>
<dbReference type="PRINTS" id="PR01950">
    <property type="entry name" value="LANCSUPER"/>
</dbReference>
<dbReference type="SUPFAM" id="SSF158745">
    <property type="entry name" value="LanC-like"/>
    <property type="match status" value="1"/>
</dbReference>
<dbReference type="PANTHER" id="PTHR12736">
    <property type="entry name" value="LANC-LIKE PROTEIN"/>
    <property type="match status" value="1"/>
</dbReference>
<gene>
    <name evidence="3" type="ORF">AMAG_08184</name>
</gene>
<feature type="region of interest" description="Disordered" evidence="2">
    <location>
        <begin position="1"/>
        <end position="24"/>
    </location>
</feature>
<dbReference type="PANTHER" id="PTHR12736:SF7">
    <property type="entry name" value="LANC-LIKE PROTEIN 3"/>
    <property type="match status" value="1"/>
</dbReference>
<dbReference type="eggNOG" id="KOG2787">
    <property type="taxonomic scope" value="Eukaryota"/>
</dbReference>
<evidence type="ECO:0000313" key="3">
    <source>
        <dbReference type="EMBL" id="KNE63017.1"/>
    </source>
</evidence>
<feature type="binding site" evidence="1">
    <location>
        <position position="398"/>
    </location>
    <ligand>
        <name>Zn(2+)</name>
        <dbReference type="ChEBI" id="CHEBI:29105"/>
    </ligand>
</feature>